<feature type="domain" description="Diphthamide synthase" evidence="6">
    <location>
        <begin position="6"/>
        <end position="248"/>
    </location>
</feature>
<dbReference type="Proteomes" id="UP000799439">
    <property type="component" value="Unassembled WGS sequence"/>
</dbReference>
<evidence type="ECO:0000313" key="7">
    <source>
        <dbReference type="EMBL" id="KAF2156811.1"/>
    </source>
</evidence>
<gene>
    <name evidence="7" type="ORF">K461DRAFT_325477</name>
</gene>
<dbReference type="Pfam" id="PF01902">
    <property type="entry name" value="Diphthami_syn_2"/>
    <property type="match status" value="1"/>
</dbReference>
<comment type="caution">
    <text evidence="7">The sequence shown here is derived from an EMBL/GenBank/DDBJ whole genome shotgun (WGS) entry which is preliminary data.</text>
</comment>
<name>A0A9P4J833_9PEZI</name>
<evidence type="ECO:0000313" key="8">
    <source>
        <dbReference type="Proteomes" id="UP000799439"/>
    </source>
</evidence>
<evidence type="ECO:0000256" key="2">
    <source>
        <dbReference type="ARBA" id="ARBA00018426"/>
    </source>
</evidence>
<dbReference type="Gene3D" id="3.40.50.620">
    <property type="entry name" value="HUPs"/>
    <property type="match status" value="1"/>
</dbReference>
<evidence type="ECO:0000256" key="5">
    <source>
        <dbReference type="ARBA" id="ARBA00048108"/>
    </source>
</evidence>
<reference evidence="7" key="1">
    <citation type="journal article" date="2020" name="Stud. Mycol.">
        <title>101 Dothideomycetes genomes: a test case for predicting lifestyles and emergence of pathogens.</title>
        <authorList>
            <person name="Haridas S."/>
            <person name="Albert R."/>
            <person name="Binder M."/>
            <person name="Bloem J."/>
            <person name="Labutti K."/>
            <person name="Salamov A."/>
            <person name="Andreopoulos B."/>
            <person name="Baker S."/>
            <person name="Barry K."/>
            <person name="Bills G."/>
            <person name="Bluhm B."/>
            <person name="Cannon C."/>
            <person name="Castanera R."/>
            <person name="Culley D."/>
            <person name="Daum C."/>
            <person name="Ezra D."/>
            <person name="Gonzalez J."/>
            <person name="Henrissat B."/>
            <person name="Kuo A."/>
            <person name="Liang C."/>
            <person name="Lipzen A."/>
            <person name="Lutzoni F."/>
            <person name="Magnuson J."/>
            <person name="Mondo S."/>
            <person name="Nolan M."/>
            <person name="Ohm R."/>
            <person name="Pangilinan J."/>
            <person name="Park H.-J."/>
            <person name="Ramirez L."/>
            <person name="Alfaro M."/>
            <person name="Sun H."/>
            <person name="Tritt A."/>
            <person name="Yoshinaga Y."/>
            <person name="Zwiers L.-H."/>
            <person name="Turgeon B."/>
            <person name="Goodwin S."/>
            <person name="Spatafora J."/>
            <person name="Crous P."/>
            <person name="Grigoriev I."/>
        </authorList>
    </citation>
    <scope>NUCLEOTIDE SEQUENCE</scope>
    <source>
        <strain evidence="7">CBS 260.36</strain>
    </source>
</reference>
<dbReference type="GO" id="GO:0017178">
    <property type="term" value="F:diphthine-ammonia ligase activity"/>
    <property type="evidence" value="ECO:0007669"/>
    <property type="project" value="UniProtKB-EC"/>
</dbReference>
<dbReference type="Pfam" id="PF01042">
    <property type="entry name" value="Ribonuc_L-PSP"/>
    <property type="match status" value="1"/>
</dbReference>
<dbReference type="GO" id="GO:0017183">
    <property type="term" value="P:protein histidyl modification to diphthamide"/>
    <property type="evidence" value="ECO:0007669"/>
    <property type="project" value="TreeGrafter"/>
</dbReference>
<accession>A0A9P4J833</accession>
<dbReference type="AlphaFoldDB" id="A0A9P4J833"/>
<evidence type="ECO:0000256" key="3">
    <source>
        <dbReference type="ARBA" id="ARBA00029814"/>
    </source>
</evidence>
<dbReference type="InterPro" id="IPR035959">
    <property type="entry name" value="RutC-like_sf"/>
</dbReference>
<evidence type="ECO:0000256" key="4">
    <source>
        <dbReference type="ARBA" id="ARBA00031552"/>
    </source>
</evidence>
<evidence type="ECO:0000259" key="6">
    <source>
        <dbReference type="Pfam" id="PF01902"/>
    </source>
</evidence>
<dbReference type="InterPro" id="IPR002761">
    <property type="entry name" value="Diphthami_syn_dom"/>
</dbReference>
<dbReference type="PANTHER" id="PTHR12196">
    <property type="entry name" value="DOMAIN OF UNKNOWN FUNCTION 71 DUF71 -CONTAINING PROTEIN"/>
    <property type="match status" value="1"/>
</dbReference>
<organism evidence="7 8">
    <name type="scientific">Myriangium duriaei CBS 260.36</name>
    <dbReference type="NCBI Taxonomy" id="1168546"/>
    <lineage>
        <taxon>Eukaryota</taxon>
        <taxon>Fungi</taxon>
        <taxon>Dikarya</taxon>
        <taxon>Ascomycota</taxon>
        <taxon>Pezizomycotina</taxon>
        <taxon>Dothideomycetes</taxon>
        <taxon>Dothideomycetidae</taxon>
        <taxon>Myriangiales</taxon>
        <taxon>Myriangiaceae</taxon>
        <taxon>Myriangium</taxon>
    </lineage>
</organism>
<dbReference type="InterPro" id="IPR006175">
    <property type="entry name" value="YjgF/YER057c/UK114"/>
</dbReference>
<dbReference type="CDD" id="cd06156">
    <property type="entry name" value="eu_AANH_C_2"/>
    <property type="match status" value="1"/>
</dbReference>
<evidence type="ECO:0000256" key="1">
    <source>
        <dbReference type="ARBA" id="ARBA00012089"/>
    </source>
</evidence>
<dbReference type="EC" id="6.3.1.14" evidence="1"/>
<dbReference type="OrthoDB" id="686384at2759"/>
<dbReference type="NCBIfam" id="TIGR00290">
    <property type="entry name" value="MJ0570_dom"/>
    <property type="match status" value="1"/>
</dbReference>
<dbReference type="FunFam" id="3.40.50.620:FF:000145">
    <property type="entry name" value="ATP-binding domain containing protein"/>
    <property type="match status" value="1"/>
</dbReference>
<dbReference type="SUPFAM" id="SSF52402">
    <property type="entry name" value="Adenine nucleotide alpha hydrolases-like"/>
    <property type="match status" value="1"/>
</dbReference>
<dbReference type="EMBL" id="ML996081">
    <property type="protein sequence ID" value="KAF2156811.1"/>
    <property type="molecule type" value="Genomic_DNA"/>
</dbReference>
<dbReference type="CDD" id="cd01994">
    <property type="entry name" value="AANH_PF0828-like"/>
    <property type="match status" value="1"/>
</dbReference>
<comment type="catalytic activity">
    <reaction evidence="5">
        <text>diphthine-[translation elongation factor 2] + NH4(+) + ATP = diphthamide-[translation elongation factor 2] + AMP + diphosphate + H(+)</text>
        <dbReference type="Rhea" id="RHEA:19753"/>
        <dbReference type="Rhea" id="RHEA-COMP:10172"/>
        <dbReference type="Rhea" id="RHEA-COMP:10174"/>
        <dbReference type="ChEBI" id="CHEBI:15378"/>
        <dbReference type="ChEBI" id="CHEBI:16692"/>
        <dbReference type="ChEBI" id="CHEBI:28938"/>
        <dbReference type="ChEBI" id="CHEBI:30616"/>
        <dbReference type="ChEBI" id="CHEBI:33019"/>
        <dbReference type="ChEBI" id="CHEBI:82696"/>
        <dbReference type="ChEBI" id="CHEBI:456215"/>
        <dbReference type="EC" id="6.3.1.14"/>
    </reaction>
</comment>
<sequence length="714" mass="78080">MPALNVVALISGGKDSLFSILHCLANGHQVAALANLHPQQSDIHDLDSFMYQTVGHNVIDLIAKALELPLYRQPIVGSALSTSRTYDNISNHEGSRPDEVESMFSLLSRVKEAQPEVDAVSTGAILSDYQRTRVESVAIRLGLTPLSYLWQFPFLPPYSEASLLRDMSSVEQDSRIIKVASGALDDSFLWQNVANPRTITRLQRSAERFGVNGDGSTIGEGGEYETLAIDGPAPLWKHRIIVHEDDQTIVGGDAGTATLEIRKATLAAKTSHHSTDATEVRQPPLLDDAFQVLQEELILPSTNKLLTDDLPEASEAIQLPINAIQGGHVIKVDNVMSPGLSASEQTKGIMSKFTREHGTLSQSIIHTSILLRNMEDFQSVNAVYGPFFQKPNPPSRVTISCGERLPEDVLVAISFTCAKDTLAEDIHGLHVQSRSYWAPANIGPYSQAISIPHSITTTESRHQQPRLVHIAGQIPLVPSSMEMISQPADPDNGASVAECVLSLQHLWRIGTVMNVNLWLGAVVFLGRTANDIPRERYLHAARQAWKRAHSHGSAVPKDDSDASDDEVDVWDRKYGRAGVSEPPQSASTYRSTITNECVPPLFVAEVQTLPRNAPVEWSSTGWTDDQSTFHVLISARRDASETLLAGWLALSSVAEVEPILQAAQIPGEALCTVYTTSILPSVLVDKLQPQVIPCFRLWDEDGHRLAAVVSYMMA</sequence>
<dbReference type="InterPro" id="IPR030662">
    <property type="entry name" value="DPH6/MJ0570"/>
</dbReference>
<dbReference type="Gene3D" id="3.30.1330.40">
    <property type="entry name" value="RutC-like"/>
    <property type="match status" value="2"/>
</dbReference>
<dbReference type="SUPFAM" id="SSF55298">
    <property type="entry name" value="YjgF-like"/>
    <property type="match status" value="2"/>
</dbReference>
<keyword evidence="8" id="KW-1185">Reference proteome</keyword>
<dbReference type="InterPro" id="IPR014729">
    <property type="entry name" value="Rossmann-like_a/b/a_fold"/>
</dbReference>
<protein>
    <recommendedName>
        <fullName evidence="2">Diphthine--ammonia ligase</fullName>
        <ecNumber evidence="1">6.3.1.14</ecNumber>
    </recommendedName>
    <alternativeName>
        <fullName evidence="3">Diphthamide synthase</fullName>
    </alternativeName>
    <alternativeName>
        <fullName evidence="4">Diphthamide synthetase</fullName>
    </alternativeName>
</protein>
<dbReference type="Gene3D" id="3.90.1490.10">
    <property type="entry name" value="putative n-type atp pyrophosphatase, domain 2"/>
    <property type="match status" value="1"/>
</dbReference>
<dbReference type="PANTHER" id="PTHR12196:SF2">
    <property type="entry name" value="DIPHTHINE--AMMONIA LIGASE"/>
    <property type="match status" value="1"/>
</dbReference>
<proteinExistence type="predicted"/>